<evidence type="ECO:0000256" key="1">
    <source>
        <dbReference type="SAM" id="MobiDB-lite"/>
    </source>
</evidence>
<name>A0ABP9URW3_9BACT</name>
<comment type="caution">
    <text evidence="3">The sequence shown here is derived from an EMBL/GenBank/DDBJ whole genome shotgun (WGS) entry which is preliminary data.</text>
</comment>
<feature type="transmembrane region" description="Helical" evidence="2">
    <location>
        <begin position="40"/>
        <end position="65"/>
    </location>
</feature>
<reference evidence="3 4" key="1">
    <citation type="submission" date="2024-02" db="EMBL/GenBank/DDBJ databases">
        <title>Haloferula sargassicola NBRC 104335.</title>
        <authorList>
            <person name="Ichikawa N."/>
            <person name="Katano-Makiyama Y."/>
            <person name="Hidaka K."/>
        </authorList>
    </citation>
    <scope>NUCLEOTIDE SEQUENCE [LARGE SCALE GENOMIC DNA]</scope>
    <source>
        <strain evidence="3 4">NBRC 104335</strain>
    </source>
</reference>
<evidence type="ECO:0000313" key="4">
    <source>
        <dbReference type="Proteomes" id="UP001476282"/>
    </source>
</evidence>
<keyword evidence="4" id="KW-1185">Reference proteome</keyword>
<gene>
    <name evidence="3" type="ORF">Hsar01_02674</name>
</gene>
<keyword evidence="2" id="KW-0812">Transmembrane</keyword>
<keyword evidence="2" id="KW-1133">Transmembrane helix</keyword>
<dbReference type="Proteomes" id="UP001476282">
    <property type="component" value="Unassembled WGS sequence"/>
</dbReference>
<keyword evidence="2" id="KW-0472">Membrane</keyword>
<evidence type="ECO:0000313" key="3">
    <source>
        <dbReference type="EMBL" id="GAA5483442.1"/>
    </source>
</evidence>
<feature type="compositionally biased region" description="Acidic residues" evidence="1">
    <location>
        <begin position="443"/>
        <end position="455"/>
    </location>
</feature>
<protein>
    <recommendedName>
        <fullName evidence="5">AsmA-like C-terminal domain-containing protein</fullName>
    </recommendedName>
</protein>
<evidence type="ECO:0008006" key="5">
    <source>
        <dbReference type="Google" id="ProtNLM"/>
    </source>
</evidence>
<accession>A0ABP9URW3</accession>
<dbReference type="EMBL" id="BAABRI010000014">
    <property type="protein sequence ID" value="GAA5483442.1"/>
    <property type="molecule type" value="Genomic_DNA"/>
</dbReference>
<evidence type="ECO:0000256" key="2">
    <source>
        <dbReference type="SAM" id="Phobius"/>
    </source>
</evidence>
<proteinExistence type="predicted"/>
<dbReference type="RefSeq" id="WP_353567549.1">
    <property type="nucleotide sequence ID" value="NZ_BAABRI010000014.1"/>
</dbReference>
<organism evidence="3 4">
    <name type="scientific">Haloferula sargassicola</name>
    <dbReference type="NCBI Taxonomy" id="490096"/>
    <lineage>
        <taxon>Bacteria</taxon>
        <taxon>Pseudomonadati</taxon>
        <taxon>Verrucomicrobiota</taxon>
        <taxon>Verrucomicrobiia</taxon>
        <taxon>Verrucomicrobiales</taxon>
        <taxon>Verrucomicrobiaceae</taxon>
        <taxon>Haloferula</taxon>
    </lineage>
</organism>
<feature type="region of interest" description="Disordered" evidence="1">
    <location>
        <begin position="421"/>
        <end position="455"/>
    </location>
</feature>
<sequence length="543" mass="59322">MDEQAANAFHQRLNQWIASQGFWFQLRHSLSGGGNWSSTIFHLLGLTVRIGIVLAIVLVGFGIFLMKRVDTEHFVEGIEDSMVDRLGAQAAEVSGFKKSGSDASIHRLGLVGSDQSFFRTLDARNLHFHMGLLDGMVGQWVAGTAEANTLDVEWRSGLSNDEDATAVAKQLFEMPETVGLQGLKVAKARFTWGYQERAFGGIEGSHLTAIRSGQSWRLNFQGGTFSQNWLRGLEIKELVIVVSPDGLLVERGKLVSGEGSIEFQDVAVKGAEQPRPSGRLILTHVPVASLLPANARTMVSGQVSGELTLGGSTNSSDGVTMEGTLTVGGSDRLMVHDDFRVFESLSVVDFFRSYRRVDFSVGSFHIRTGGGELKVDEIKLESKGAMTLDGEVTVRRPTQREIEKLIGASPTDMAVGFSPLGTRSSGTDSADVSLKSAGKAANEDDELMTEEGGAEAENSDFYNELDEARRLRRDAMERARDLYFFAGEVRLGLEENALERSEILRKRYPLDEATRRVFLKVPLDGGLNDIGVAKAEELIDALQ</sequence>
<feature type="compositionally biased region" description="Polar residues" evidence="1">
    <location>
        <begin position="421"/>
        <end position="430"/>
    </location>
</feature>